<dbReference type="Proteomes" id="UP000245712">
    <property type="component" value="Unassembled WGS sequence"/>
</dbReference>
<sequence>MAKQITQGNPKAEGGPASPKRRTFMAFAGASAGATMLAALPGCGGGSGSSGASASTGTGGAVANDPIWGTSGAATRIISSLSSLTQSMFRAADFNAASFGAKALTTQVQASVNPYTQPFSPGADQMVNGSLTGTAYDSCSAFNLAIETANLAGGGRVVVPAGNWYCGGPIVLLSNVNFHLSAGCTIYFSPNPADYAKSGPVDCGANGKLYYTRWQGNDCLNFGSPVYAYKQTNIAITGEGETSILNGQAMTPFSGSGSASTCWWTYKGSNGQYGCVNSSTPSQAYANPNNAALTSTNATLLALITGSTKAPWNQDQNYLPALSQLGVPVAQRIFGVGHYLRPCMVEFVGCTNVLMESYHTQNTPFWQNHPTDCANVVIRGVFADSIGPNNDGFDPEACTNVLCDSVTFNTGDDCIAIKSGKALDTEFGPAQDHVIQNCTMNSGHGGITLGSEMSAGVQRIYARKLNMLNQNWQTNPLNIAIRIKTNMSRGGFVKDVYIDSVDLPNGVNLTGSGYGTSNMLTGSPINASVPLGVTSTAGSNPSASQGGLITFDCDYSPAGDAVRISPPVVQNVNISNVNASNVTLNGNTASCFQAIVAQGPVASDYNGASPAPTVSPITGVTISNCNLGTPVCTGTASATTPGPIYVNNVNAIALSNVVIAGTTYNTSLTG</sequence>
<dbReference type="RefSeq" id="WP_244315033.1">
    <property type="nucleotide sequence ID" value="NZ_QEOB01000027.1"/>
</dbReference>
<reference evidence="6 7" key="1">
    <citation type="submission" date="2018-05" db="EMBL/GenBank/DDBJ databases">
        <title>Genomic Encyclopedia of Type Strains, Phase IV (KMG-V): Genome sequencing to study the core and pangenomes of soil and plant-associated prokaryotes.</title>
        <authorList>
            <person name="Whitman W."/>
        </authorList>
    </citation>
    <scope>NUCLEOTIDE SEQUENCE [LARGE SCALE GENOMIC DNA]</scope>
    <source>
        <strain evidence="6 7">SCZa-39</strain>
    </source>
</reference>
<dbReference type="PANTHER" id="PTHR31339">
    <property type="entry name" value="PECTIN LYASE-RELATED"/>
    <property type="match status" value="1"/>
</dbReference>
<evidence type="ECO:0000256" key="3">
    <source>
        <dbReference type="ARBA" id="ARBA00023295"/>
    </source>
</evidence>
<dbReference type="Gene3D" id="2.160.20.10">
    <property type="entry name" value="Single-stranded right-handed beta-helix, Pectin lyase-like"/>
    <property type="match status" value="1"/>
</dbReference>
<evidence type="ECO:0000256" key="5">
    <source>
        <dbReference type="SAM" id="MobiDB-lite"/>
    </source>
</evidence>
<gene>
    <name evidence="6" type="ORF">C7402_1279</name>
</gene>
<dbReference type="Pfam" id="PF00295">
    <property type="entry name" value="Glyco_hydro_28"/>
    <property type="match status" value="1"/>
</dbReference>
<dbReference type="PROSITE" id="PS51318">
    <property type="entry name" value="TAT"/>
    <property type="match status" value="1"/>
</dbReference>
<name>A0ABX5KA09_9BURK</name>
<evidence type="ECO:0000256" key="4">
    <source>
        <dbReference type="RuleBase" id="RU361169"/>
    </source>
</evidence>
<accession>A0ABX5KA09</accession>
<dbReference type="InterPro" id="IPR000743">
    <property type="entry name" value="Glyco_hydro_28"/>
</dbReference>
<organism evidence="6 7">
    <name type="scientific">Paraburkholderia unamae</name>
    <dbReference type="NCBI Taxonomy" id="219649"/>
    <lineage>
        <taxon>Bacteria</taxon>
        <taxon>Pseudomonadati</taxon>
        <taxon>Pseudomonadota</taxon>
        <taxon>Betaproteobacteria</taxon>
        <taxon>Burkholderiales</taxon>
        <taxon>Burkholderiaceae</taxon>
        <taxon>Paraburkholderia</taxon>
    </lineage>
</organism>
<comment type="caution">
    <text evidence="6">The sequence shown here is derived from an EMBL/GenBank/DDBJ whole genome shotgun (WGS) entry which is preliminary data.</text>
</comment>
<evidence type="ECO:0000313" key="7">
    <source>
        <dbReference type="Proteomes" id="UP000245712"/>
    </source>
</evidence>
<dbReference type="InterPro" id="IPR051801">
    <property type="entry name" value="GH28_Enzymes"/>
</dbReference>
<dbReference type="PROSITE" id="PS00502">
    <property type="entry name" value="POLYGALACTURONASE"/>
    <property type="match status" value="1"/>
</dbReference>
<evidence type="ECO:0000313" key="6">
    <source>
        <dbReference type="EMBL" id="PVX71748.1"/>
    </source>
</evidence>
<dbReference type="EMBL" id="QEOB01000027">
    <property type="protein sequence ID" value="PVX71748.1"/>
    <property type="molecule type" value="Genomic_DNA"/>
</dbReference>
<feature type="region of interest" description="Disordered" evidence="5">
    <location>
        <begin position="1"/>
        <end position="20"/>
    </location>
</feature>
<proteinExistence type="inferred from homology"/>
<dbReference type="InterPro" id="IPR012334">
    <property type="entry name" value="Pectin_lyas_fold"/>
</dbReference>
<keyword evidence="3 4" id="KW-0326">Glycosidase</keyword>
<protein>
    <submittedName>
        <fullName evidence="6">Polygalacturonase</fullName>
    </submittedName>
</protein>
<dbReference type="PANTHER" id="PTHR31339:SF86">
    <property type="entry name" value="PECTATE LYASE SUPERFAMILY PROTEIN DOMAIN-CONTAINING PROTEIN"/>
    <property type="match status" value="1"/>
</dbReference>
<comment type="similarity">
    <text evidence="1 4">Belongs to the glycosyl hydrolase 28 family.</text>
</comment>
<keyword evidence="7" id="KW-1185">Reference proteome</keyword>
<dbReference type="InterPro" id="IPR011050">
    <property type="entry name" value="Pectin_lyase_fold/virulence"/>
</dbReference>
<dbReference type="SUPFAM" id="SSF51126">
    <property type="entry name" value="Pectin lyase-like"/>
    <property type="match status" value="1"/>
</dbReference>
<evidence type="ECO:0000256" key="2">
    <source>
        <dbReference type="ARBA" id="ARBA00022801"/>
    </source>
</evidence>
<evidence type="ECO:0000256" key="1">
    <source>
        <dbReference type="ARBA" id="ARBA00008834"/>
    </source>
</evidence>
<dbReference type="InterPro" id="IPR006311">
    <property type="entry name" value="TAT_signal"/>
</dbReference>
<keyword evidence="2 4" id="KW-0378">Hydrolase</keyword>